<dbReference type="RefSeq" id="WP_284680561.1">
    <property type="nucleotide sequence ID" value="NZ_CP060096.1"/>
</dbReference>
<dbReference type="PANTHER" id="PTHR11647:SF1">
    <property type="entry name" value="COLLAPSIN RESPONSE MEDIATOR PROTEIN"/>
    <property type="match status" value="1"/>
</dbReference>
<dbReference type="EMBL" id="CP060096">
    <property type="protein sequence ID" value="QSZ27843.1"/>
    <property type="molecule type" value="Genomic_DNA"/>
</dbReference>
<accession>A0A975AWT5</accession>
<dbReference type="GO" id="GO:0046872">
    <property type="term" value="F:metal ion binding"/>
    <property type="evidence" value="ECO:0007669"/>
    <property type="project" value="UniProtKB-KW"/>
</dbReference>
<evidence type="ECO:0000256" key="2">
    <source>
        <dbReference type="PIRSR" id="PIRSR001238-1"/>
    </source>
</evidence>
<dbReference type="PANTHER" id="PTHR11647">
    <property type="entry name" value="HYDRANTOINASE/DIHYDROPYRIMIDINASE FAMILY MEMBER"/>
    <property type="match status" value="1"/>
</dbReference>
<dbReference type="InterPro" id="IPR050378">
    <property type="entry name" value="Metallo-dep_Hydrolases_sf"/>
</dbReference>
<reference evidence="5" key="1">
    <citation type="submission" date="2020-08" db="EMBL/GenBank/DDBJ databases">
        <title>Genomic insights into the carbon and energy metabolism of the first obligate autotrophic acetogenic bacterium Aceticella autotrophica gen. nov., sp. nov.</title>
        <authorList>
            <person name="Toshchakov S.V."/>
            <person name="Elcheninov A.G."/>
            <person name="Kublanov I.V."/>
            <person name="Frolov E.N."/>
            <person name="Lebedinsky A.V."/>
        </authorList>
    </citation>
    <scope>NUCLEOTIDE SEQUENCE</scope>
    <source>
        <strain evidence="5">3443-3Ac</strain>
    </source>
</reference>
<dbReference type="PIRSF" id="PIRSF001238">
    <property type="entry name" value="IadA"/>
    <property type="match status" value="1"/>
</dbReference>
<evidence type="ECO:0000259" key="4">
    <source>
        <dbReference type="Pfam" id="PF01979"/>
    </source>
</evidence>
<comment type="similarity">
    <text evidence="1">Belongs to the peptidase M38 family.</text>
</comment>
<evidence type="ECO:0000256" key="1">
    <source>
        <dbReference type="PIRNR" id="PIRNR001238"/>
    </source>
</evidence>
<dbReference type="GO" id="GO:0008237">
    <property type="term" value="F:metallopeptidase activity"/>
    <property type="evidence" value="ECO:0007669"/>
    <property type="project" value="UniProtKB-KW"/>
</dbReference>
<dbReference type="Pfam" id="PF01979">
    <property type="entry name" value="Amidohydro_1"/>
    <property type="match status" value="1"/>
</dbReference>
<feature type="domain" description="Amidohydrolase-related" evidence="4">
    <location>
        <begin position="52"/>
        <end position="374"/>
    </location>
</feature>
<feature type="binding site" evidence="3">
    <location>
        <position position="63"/>
    </location>
    <ligand>
        <name>Zn(2+)</name>
        <dbReference type="ChEBI" id="CHEBI:29105"/>
        <label>1</label>
        <note>catalytic</note>
    </ligand>
</feature>
<evidence type="ECO:0000313" key="5">
    <source>
        <dbReference type="EMBL" id="QSZ27843.1"/>
    </source>
</evidence>
<dbReference type="NCBIfam" id="TIGR01975">
    <property type="entry name" value="isoAsp_dipep"/>
    <property type="match status" value="1"/>
</dbReference>
<comment type="cofactor">
    <cofactor evidence="1 3">
        <name>Zn(2+)</name>
        <dbReference type="ChEBI" id="CHEBI:29105"/>
    </cofactor>
    <text evidence="1 3">Binds 2 Zn(2+) ions per subunit.</text>
</comment>
<dbReference type="GO" id="GO:0006508">
    <property type="term" value="P:proteolysis"/>
    <property type="evidence" value="ECO:0007669"/>
    <property type="project" value="UniProtKB-KW"/>
</dbReference>
<dbReference type="GO" id="GO:0008798">
    <property type="term" value="F:beta-aspartyl-peptidase activity"/>
    <property type="evidence" value="ECO:0007669"/>
    <property type="project" value="InterPro"/>
</dbReference>
<keyword evidence="1" id="KW-0482">Metalloprotease</keyword>
<keyword evidence="6" id="KW-1185">Reference proteome</keyword>
<dbReference type="InterPro" id="IPR032466">
    <property type="entry name" value="Metal_Hydrolase"/>
</dbReference>
<dbReference type="EC" id="3.4.19.-" evidence="1"/>
<evidence type="ECO:0000256" key="3">
    <source>
        <dbReference type="PIRSR" id="PIRSR001238-3"/>
    </source>
</evidence>
<protein>
    <recommendedName>
        <fullName evidence="1">Isoaspartyl dipeptidase</fullName>
        <ecNumber evidence="1">3.4.19.-</ecNumber>
    </recommendedName>
</protein>
<dbReference type="GO" id="GO:0016810">
    <property type="term" value="F:hydrolase activity, acting on carbon-nitrogen (but not peptide) bonds"/>
    <property type="evidence" value="ECO:0007669"/>
    <property type="project" value="InterPro"/>
</dbReference>
<dbReference type="AlphaFoldDB" id="A0A975AWT5"/>
<evidence type="ECO:0000313" key="6">
    <source>
        <dbReference type="Proteomes" id="UP000671913"/>
    </source>
</evidence>
<sequence length="393" mass="42655">MFLLLQGGEVYTPEPIGKKDILTCNEKIIKIADKIKIPELPEIEVVNLNGYVVVPGFIDQHVHIAGGGGEGGPATRTPEVQLSNLTKGGITTVVGLLGADGITRNMTALLAKARALEIEGLTTYIYTGAYELPTRTLTNSVRSDLVIIDKVIGTGEIAISDHRSAQPTLEDLTKLAAEARVGGLLGNKPGIVHLHVGEGIRGLTPIIDIVKNTEIPITQFIPTHVNRISRLFEQAMEFIRMGGTVDLTSDIKPDENSKTALRPVDAIKKIIENQLPLDKITMSSDSNGSIPVFDVDKKLVKVMVGNATTLYRDLKTIIVQNVLPIEKAIKIITENVAKVLHIYPEKGCIKEKSDADFVILDSNLNISSVIARGNFMIKFGKLVKKGVFEDICN</sequence>
<dbReference type="Proteomes" id="UP000671913">
    <property type="component" value="Chromosome"/>
</dbReference>
<comment type="function">
    <text evidence="1">Catalyzes the hydrolytic cleavage of a subset of L-isoaspartyl (L-beta-aspartyl) dipeptides. Used to degrade proteins damaged by L-isoaspartyl residues formation.</text>
</comment>
<feature type="binding site" evidence="3">
    <location>
        <position position="224"/>
    </location>
    <ligand>
        <name>Zn(2+)</name>
        <dbReference type="ChEBI" id="CHEBI:29105"/>
        <label>2</label>
        <note>catalytic</note>
    </ligand>
</feature>
<proteinExistence type="inferred from homology"/>
<keyword evidence="1" id="KW-0645">Protease</keyword>
<dbReference type="Gene3D" id="2.30.40.10">
    <property type="entry name" value="Urease, subunit C, domain 1"/>
    <property type="match status" value="1"/>
</dbReference>
<dbReference type="KEGG" id="aaut:ACETAC_02850"/>
<keyword evidence="1 3" id="KW-0479">Metal-binding</keyword>
<dbReference type="InterPro" id="IPR011059">
    <property type="entry name" value="Metal-dep_hydrolase_composite"/>
</dbReference>
<dbReference type="SUPFAM" id="SSF51338">
    <property type="entry name" value="Composite domain of metallo-dependent hydrolases"/>
    <property type="match status" value="1"/>
</dbReference>
<comment type="PTM">
    <text evidence="1">Carboxylation allows a single lysine to coordinate two zinc ions.</text>
</comment>
<dbReference type="Gene3D" id="3.20.20.140">
    <property type="entry name" value="Metal-dependent hydrolases"/>
    <property type="match status" value="1"/>
</dbReference>
<dbReference type="GO" id="GO:0005737">
    <property type="term" value="C:cytoplasm"/>
    <property type="evidence" value="ECO:0007669"/>
    <property type="project" value="UniProtKB-SubCell"/>
</dbReference>
<gene>
    <name evidence="5" type="primary">iadA</name>
    <name evidence="5" type="ORF">ACETAC_02850</name>
</gene>
<organism evidence="5 6">
    <name type="scientific">Aceticella autotrophica</name>
    <dbReference type="NCBI Taxonomy" id="2755338"/>
    <lineage>
        <taxon>Bacteria</taxon>
        <taxon>Bacillati</taxon>
        <taxon>Bacillota</taxon>
        <taxon>Clostridia</taxon>
        <taxon>Thermoanaerobacterales</taxon>
        <taxon>Thermoanaerobacteraceae</taxon>
        <taxon>Aceticella</taxon>
    </lineage>
</organism>
<feature type="binding site" evidence="3">
    <location>
        <position position="285"/>
    </location>
    <ligand>
        <name>Zn(2+)</name>
        <dbReference type="ChEBI" id="CHEBI:29105"/>
        <label>1</label>
        <note>catalytic</note>
    </ligand>
</feature>
<dbReference type="InterPro" id="IPR006680">
    <property type="entry name" value="Amidohydro-rel"/>
</dbReference>
<dbReference type="InterPro" id="IPR010229">
    <property type="entry name" value="Pept_M38_dipep"/>
</dbReference>
<keyword evidence="1 3" id="KW-0862">Zinc</keyword>
<feature type="binding site" evidence="3">
    <location>
        <position position="61"/>
    </location>
    <ligand>
        <name>Zn(2+)</name>
        <dbReference type="ChEBI" id="CHEBI:29105"/>
        <label>1</label>
        <note>catalytic</note>
    </ligand>
</feature>
<name>A0A975AWT5_9THEO</name>
<comment type="subcellular location">
    <subcellularLocation>
        <location evidence="1">Cytoplasm</location>
    </subcellularLocation>
</comment>
<feature type="active site" description="Proton acceptor" evidence="2">
    <location>
        <position position="285"/>
    </location>
</feature>
<dbReference type="SUPFAM" id="SSF51556">
    <property type="entry name" value="Metallo-dependent hydrolases"/>
    <property type="match status" value="1"/>
</dbReference>
<feature type="binding site" evidence="3">
    <location>
        <position position="195"/>
    </location>
    <ligand>
        <name>Zn(2+)</name>
        <dbReference type="ChEBI" id="CHEBI:29105"/>
        <label>2</label>
        <note>catalytic</note>
    </ligand>
</feature>
<keyword evidence="1 5" id="KW-0378">Hydrolase</keyword>